<evidence type="ECO:0000256" key="3">
    <source>
        <dbReference type="ARBA" id="ARBA00022475"/>
    </source>
</evidence>
<evidence type="ECO:0000256" key="1">
    <source>
        <dbReference type="ARBA" id="ARBA00004429"/>
    </source>
</evidence>
<dbReference type="RefSeq" id="WP_108854898.1">
    <property type="nucleotide sequence ID" value="NZ_OMOQ01000005.1"/>
</dbReference>
<evidence type="ECO:0000256" key="5">
    <source>
        <dbReference type="ARBA" id="ARBA00022692"/>
    </source>
</evidence>
<dbReference type="InterPro" id="IPR007272">
    <property type="entry name" value="Sulf_transp_TsuA/YedE"/>
</dbReference>
<protein>
    <submittedName>
        <fullName evidence="10">Uncharacterized protein</fullName>
    </submittedName>
</protein>
<dbReference type="Proteomes" id="UP000244924">
    <property type="component" value="Unassembled WGS sequence"/>
</dbReference>
<gene>
    <name evidence="10" type="ORF">DEA8626_03931</name>
</gene>
<keyword evidence="6 9" id="KW-1133">Transmembrane helix</keyword>
<organism evidence="10 11">
    <name type="scientific">Albidovulum aquaemixtae</name>
    <dbReference type="NCBI Taxonomy" id="1542388"/>
    <lineage>
        <taxon>Bacteria</taxon>
        <taxon>Pseudomonadati</taxon>
        <taxon>Pseudomonadota</taxon>
        <taxon>Alphaproteobacteria</taxon>
        <taxon>Rhodobacterales</taxon>
        <taxon>Paracoccaceae</taxon>
        <taxon>Albidovulum</taxon>
    </lineage>
</organism>
<name>A0A2R8BN89_9RHOB</name>
<comment type="similarity">
    <text evidence="8">Belongs to the TsuA/YedE (TC 9.B.102) family.</text>
</comment>
<dbReference type="GO" id="GO:0005886">
    <property type="term" value="C:plasma membrane"/>
    <property type="evidence" value="ECO:0007669"/>
    <property type="project" value="UniProtKB-SubCell"/>
</dbReference>
<accession>A0A2R8BN89</accession>
<dbReference type="PANTHER" id="PTHR30574">
    <property type="entry name" value="INNER MEMBRANE PROTEIN YEDE"/>
    <property type="match status" value="1"/>
</dbReference>
<dbReference type="AlphaFoldDB" id="A0A2R8BN89"/>
<dbReference type="Pfam" id="PF04143">
    <property type="entry name" value="Sulf_transp"/>
    <property type="match status" value="1"/>
</dbReference>
<feature type="transmembrane region" description="Helical" evidence="9">
    <location>
        <begin position="12"/>
        <end position="32"/>
    </location>
</feature>
<feature type="transmembrane region" description="Helical" evidence="9">
    <location>
        <begin position="53"/>
        <end position="76"/>
    </location>
</feature>
<dbReference type="PANTHER" id="PTHR30574:SF1">
    <property type="entry name" value="SULPHUR TRANSPORT DOMAIN-CONTAINING PROTEIN"/>
    <property type="match status" value="1"/>
</dbReference>
<evidence type="ECO:0000256" key="4">
    <source>
        <dbReference type="ARBA" id="ARBA00022519"/>
    </source>
</evidence>
<keyword evidence="2" id="KW-0813">Transport</keyword>
<proteinExistence type="inferred from homology"/>
<evidence type="ECO:0000313" key="10">
    <source>
        <dbReference type="EMBL" id="SPH24897.1"/>
    </source>
</evidence>
<comment type="subcellular location">
    <subcellularLocation>
        <location evidence="1">Cell inner membrane</location>
        <topology evidence="1">Multi-pass membrane protein</topology>
    </subcellularLocation>
</comment>
<evidence type="ECO:0000313" key="11">
    <source>
        <dbReference type="Proteomes" id="UP000244924"/>
    </source>
</evidence>
<evidence type="ECO:0000256" key="8">
    <source>
        <dbReference type="ARBA" id="ARBA00035655"/>
    </source>
</evidence>
<keyword evidence="3" id="KW-1003">Cell membrane</keyword>
<feature type="transmembrane region" description="Helical" evidence="9">
    <location>
        <begin position="123"/>
        <end position="144"/>
    </location>
</feature>
<evidence type="ECO:0000256" key="2">
    <source>
        <dbReference type="ARBA" id="ARBA00022448"/>
    </source>
</evidence>
<reference evidence="10 11" key="1">
    <citation type="submission" date="2018-03" db="EMBL/GenBank/DDBJ databases">
        <authorList>
            <person name="Keele B.F."/>
        </authorList>
    </citation>
    <scope>NUCLEOTIDE SEQUENCE [LARGE SCALE GENOMIC DNA]</scope>
    <source>
        <strain evidence="10 11">CECT 8626</strain>
    </source>
</reference>
<dbReference type="EMBL" id="OMOQ01000005">
    <property type="protein sequence ID" value="SPH24897.1"/>
    <property type="molecule type" value="Genomic_DNA"/>
</dbReference>
<keyword evidence="5 9" id="KW-0812">Transmembrane</keyword>
<keyword evidence="4" id="KW-0997">Cell inner membrane</keyword>
<keyword evidence="7 9" id="KW-0472">Membrane</keyword>
<sequence>MTVIETVFTPWASLIGGILIGLSSILLMAALGRVMGATGILSGLLQRPAPGDAVWRIALLLGMVTGPLAVSLATGAMPVVQVPLSTGMLVVGGLLVGLGVTYGSGCTSGHGVCGMARLSPRSIVATATFMAATSVTVFVLRHVIGG</sequence>
<evidence type="ECO:0000256" key="9">
    <source>
        <dbReference type="SAM" id="Phobius"/>
    </source>
</evidence>
<evidence type="ECO:0000256" key="6">
    <source>
        <dbReference type="ARBA" id="ARBA00022989"/>
    </source>
</evidence>
<keyword evidence="11" id="KW-1185">Reference proteome</keyword>
<dbReference type="OrthoDB" id="9814020at2"/>
<evidence type="ECO:0000256" key="7">
    <source>
        <dbReference type="ARBA" id="ARBA00023136"/>
    </source>
</evidence>
<feature type="transmembrane region" description="Helical" evidence="9">
    <location>
        <begin position="82"/>
        <end position="102"/>
    </location>
</feature>